<proteinExistence type="predicted"/>
<dbReference type="InterPro" id="IPR001611">
    <property type="entry name" value="Leu-rich_rpt"/>
</dbReference>
<dbReference type="Proteomes" id="UP000238479">
    <property type="component" value="Chromosome 5"/>
</dbReference>
<dbReference type="PANTHER" id="PTHR33463">
    <property type="entry name" value="NB-ARC DOMAIN-CONTAINING PROTEIN-RELATED"/>
    <property type="match status" value="1"/>
</dbReference>
<keyword evidence="4" id="KW-1185">Reference proteome</keyword>
<dbReference type="AlphaFoldDB" id="A0A2P6QK08"/>
<dbReference type="InterPro" id="IPR050905">
    <property type="entry name" value="Plant_NBS-LRR"/>
</dbReference>
<accession>A0A2P6QK08</accession>
<organism evidence="3 4">
    <name type="scientific">Rosa chinensis</name>
    <name type="common">China rose</name>
    <dbReference type="NCBI Taxonomy" id="74649"/>
    <lineage>
        <taxon>Eukaryota</taxon>
        <taxon>Viridiplantae</taxon>
        <taxon>Streptophyta</taxon>
        <taxon>Embryophyta</taxon>
        <taxon>Tracheophyta</taxon>
        <taxon>Spermatophyta</taxon>
        <taxon>Magnoliopsida</taxon>
        <taxon>eudicotyledons</taxon>
        <taxon>Gunneridae</taxon>
        <taxon>Pentapetalae</taxon>
        <taxon>rosids</taxon>
        <taxon>fabids</taxon>
        <taxon>Rosales</taxon>
        <taxon>Rosaceae</taxon>
        <taxon>Rosoideae</taxon>
        <taxon>Rosoideae incertae sedis</taxon>
        <taxon>Rosa</taxon>
    </lineage>
</organism>
<evidence type="ECO:0000313" key="4">
    <source>
        <dbReference type="Proteomes" id="UP000238479"/>
    </source>
</evidence>
<dbReference type="Gene3D" id="3.80.10.10">
    <property type="entry name" value="Ribonuclease Inhibitor"/>
    <property type="match status" value="2"/>
</dbReference>
<evidence type="ECO:0000313" key="3">
    <source>
        <dbReference type="EMBL" id="PRQ34510.1"/>
    </source>
</evidence>
<sequence length="586" mass="67892">MHDVIGDMAMSIALSEDGYGFLVKTRCELKEWPMDAHEGYSAISLMENNISKLPNELVCSKLQILLLQRNIGLKNIPDTFFQSPKELKVLDLSRTNILLRSPSFNLITNLQALYLDYCESMIDISMLKSLKKLEILSIRGCDIKEFPREIGQLTNLRMLDLTNIGDIDTVPSQVISRLHRLEELYMKCKFGDWGSKVEGGLYSFFFGKNAGFEELTDLSHLNILEVSIFGPECLPKTVEFDPNWVSFDICINKNSFRGISSLRRDHSHHHSRTLSLDTTINTLPDWFINVVTKKAETLFYFECKGLNSIVVEHDHGRLHRLKRLAVHSNDNLKELLNLTTRVSNEPVFENLEELHLKDMGCLEKLCVGELPLGSLRKLKVLDIRQCRDLVDELLPSNLLRIVQNMEQIICHDLRQMKYVFGFEGLKPEQIILTKLRKMRLYNQHKVLRIWKGPAPHAVFHNLRSLTVEYYTKLKYLFTSNVAQCLLHLEDLWLQGCSSLDRIIETSDVEMIVFPELKNFILKHLPQLKSFCSPISVDIEFPSLEHLYVRDCPQLIICAFDFKSRNHVKLNDEQHMSSLCRRLWDLE</sequence>
<dbReference type="STRING" id="74649.A0A2P6QK08"/>
<dbReference type="EMBL" id="PDCK01000043">
    <property type="protein sequence ID" value="PRQ34510.1"/>
    <property type="molecule type" value="Genomic_DNA"/>
</dbReference>
<gene>
    <name evidence="3" type="ORF">RchiOBHm_Chr5g0069731</name>
</gene>
<dbReference type="Gramene" id="PRQ34510">
    <property type="protein sequence ID" value="PRQ34510"/>
    <property type="gene ID" value="RchiOBHm_Chr5g0069731"/>
</dbReference>
<feature type="domain" description="Disease resistance protein At4g27190-like leucine-rich repeats" evidence="2">
    <location>
        <begin position="350"/>
        <end position="496"/>
    </location>
</feature>
<evidence type="ECO:0000259" key="2">
    <source>
        <dbReference type="Pfam" id="PF23247"/>
    </source>
</evidence>
<dbReference type="Pfam" id="PF23247">
    <property type="entry name" value="LRR_RPS2"/>
    <property type="match status" value="1"/>
</dbReference>
<dbReference type="InterPro" id="IPR032675">
    <property type="entry name" value="LRR_dom_sf"/>
</dbReference>
<evidence type="ECO:0000256" key="1">
    <source>
        <dbReference type="ARBA" id="ARBA00022821"/>
    </source>
</evidence>
<dbReference type="PANTHER" id="PTHR33463:SF147">
    <property type="entry name" value="NB-ARC DOMAIN-CONTAINING PROTEIN"/>
    <property type="match status" value="1"/>
</dbReference>
<dbReference type="SUPFAM" id="SSF52058">
    <property type="entry name" value="L domain-like"/>
    <property type="match status" value="1"/>
</dbReference>
<reference evidence="3 4" key="1">
    <citation type="journal article" date="2018" name="Nat. Genet.">
        <title>The Rosa genome provides new insights in the design of modern roses.</title>
        <authorList>
            <person name="Bendahmane M."/>
        </authorList>
    </citation>
    <scope>NUCLEOTIDE SEQUENCE [LARGE SCALE GENOMIC DNA]</scope>
    <source>
        <strain evidence="4">cv. Old Blush</strain>
    </source>
</reference>
<dbReference type="InterPro" id="IPR057135">
    <property type="entry name" value="At4g27190-like_LRR"/>
</dbReference>
<dbReference type="OMA" id="HISTCEE"/>
<name>A0A2P6QK08_ROSCH</name>
<comment type="caution">
    <text evidence="3">The sequence shown here is derived from an EMBL/GenBank/DDBJ whole genome shotgun (WGS) entry which is preliminary data.</text>
</comment>
<protein>
    <submittedName>
        <fullName evidence="3">Putative leucine-rich repeat domain, L domain-containing protein</fullName>
    </submittedName>
</protein>
<keyword evidence="1" id="KW-0611">Plant defense</keyword>
<dbReference type="Pfam" id="PF13855">
    <property type="entry name" value="LRR_8"/>
    <property type="match status" value="1"/>
</dbReference>